<dbReference type="GO" id="GO:0005737">
    <property type="term" value="C:cytoplasm"/>
    <property type="evidence" value="ECO:0007669"/>
    <property type="project" value="UniProtKB-SubCell"/>
</dbReference>
<dbReference type="Proteomes" id="UP000190852">
    <property type="component" value="Unassembled WGS sequence"/>
</dbReference>
<evidence type="ECO:0000259" key="4">
    <source>
        <dbReference type="Pfam" id="PF00881"/>
    </source>
</evidence>
<dbReference type="CDD" id="cd02140">
    <property type="entry name" value="Frm2-like"/>
    <property type="match status" value="1"/>
</dbReference>
<keyword evidence="6" id="KW-1185">Reference proteome</keyword>
<reference evidence="6" key="1">
    <citation type="submission" date="2017-02" db="EMBL/GenBank/DDBJ databases">
        <authorList>
            <person name="Varghese N."/>
            <person name="Submissions S."/>
        </authorList>
    </citation>
    <scope>NUCLEOTIDE SEQUENCE [LARGE SCALE GENOMIC DNA]</scope>
    <source>
        <strain evidence="6">DSM 24967</strain>
    </source>
</reference>
<dbReference type="Pfam" id="PF00881">
    <property type="entry name" value="Nitroreductase"/>
    <property type="match status" value="1"/>
</dbReference>
<dbReference type="EMBL" id="FUYQ01000014">
    <property type="protein sequence ID" value="SKB63187.1"/>
    <property type="molecule type" value="Genomic_DNA"/>
</dbReference>
<dbReference type="RefSeq" id="WP_079683606.1">
    <property type="nucleotide sequence ID" value="NZ_FUYQ01000014.1"/>
</dbReference>
<dbReference type="GO" id="GO:0034599">
    <property type="term" value="P:cellular response to oxidative stress"/>
    <property type="evidence" value="ECO:0007669"/>
    <property type="project" value="InterPro"/>
</dbReference>
<comment type="subcellular location">
    <subcellularLocation>
        <location evidence="1">Cytoplasm</location>
    </subcellularLocation>
</comment>
<dbReference type="SUPFAM" id="SSF55469">
    <property type="entry name" value="FMN-dependent nitroreductase-like"/>
    <property type="match status" value="1"/>
</dbReference>
<keyword evidence="2" id="KW-0963">Cytoplasm</keyword>
<dbReference type="PANTHER" id="PTHR43035:SF1">
    <property type="entry name" value="FATTY ACID REPRESSION MUTANT PROTEIN 2-RELATED"/>
    <property type="match status" value="1"/>
</dbReference>
<sequence>MAANFKDALKLRRTYYALSNKSLIGDQEIEDIISHVLLHTPSPFNSQSTRIVLLLGENHKKLWQITKDALKKIVPAESFAATESKIEGAFASGYGSVLFFEDQSVVKGLQDAFPSYADNFPVWSQHTSGMHQLGVWTLLEEAGFGASLQHYNPLIDQAVQEEWNLPSSWKLIAEMPFGVPVQKPGEKEFKPLTDRFKVYK</sequence>
<dbReference type="GO" id="GO:0016491">
    <property type="term" value="F:oxidoreductase activity"/>
    <property type="evidence" value="ECO:0007669"/>
    <property type="project" value="UniProtKB-KW"/>
</dbReference>
<evidence type="ECO:0000256" key="3">
    <source>
        <dbReference type="ARBA" id="ARBA00023002"/>
    </source>
</evidence>
<name>A0A1T5CUY3_9BACT</name>
<accession>A0A1T5CUY3</accession>
<dbReference type="InterPro" id="IPR029479">
    <property type="entry name" value="Nitroreductase"/>
</dbReference>
<dbReference type="AlphaFoldDB" id="A0A1T5CUY3"/>
<evidence type="ECO:0000313" key="6">
    <source>
        <dbReference type="Proteomes" id="UP000190852"/>
    </source>
</evidence>
<keyword evidence="3" id="KW-0560">Oxidoreductase</keyword>
<dbReference type="FunFam" id="3.40.109.10:FF:000001">
    <property type="entry name" value="Nitroreductase family"/>
    <property type="match status" value="1"/>
</dbReference>
<evidence type="ECO:0000313" key="5">
    <source>
        <dbReference type="EMBL" id="SKB63187.1"/>
    </source>
</evidence>
<evidence type="ECO:0000256" key="2">
    <source>
        <dbReference type="ARBA" id="ARBA00022490"/>
    </source>
</evidence>
<evidence type="ECO:0000256" key="1">
    <source>
        <dbReference type="ARBA" id="ARBA00004496"/>
    </source>
</evidence>
<proteinExistence type="predicted"/>
<gene>
    <name evidence="5" type="ORF">SAMN05660349_02109</name>
</gene>
<dbReference type="Gene3D" id="3.40.109.10">
    <property type="entry name" value="NADH Oxidase"/>
    <property type="match status" value="1"/>
</dbReference>
<dbReference type="InterPro" id="IPR033877">
    <property type="entry name" value="Frm2/Hbn1"/>
</dbReference>
<organism evidence="5 6">
    <name type="scientific">Parabacteroides chartae</name>
    <dbReference type="NCBI Taxonomy" id="1037355"/>
    <lineage>
        <taxon>Bacteria</taxon>
        <taxon>Pseudomonadati</taxon>
        <taxon>Bacteroidota</taxon>
        <taxon>Bacteroidia</taxon>
        <taxon>Bacteroidales</taxon>
        <taxon>Tannerellaceae</taxon>
        <taxon>Parabacteroides</taxon>
    </lineage>
</organism>
<dbReference type="PANTHER" id="PTHR43035">
    <property type="entry name" value="FATTY ACID REPRESSION MUTANT PROTEIN 2-RELATED"/>
    <property type="match status" value="1"/>
</dbReference>
<protein>
    <recommendedName>
        <fullName evidence="4">Nitroreductase domain-containing protein</fullName>
    </recommendedName>
</protein>
<dbReference type="InterPro" id="IPR000415">
    <property type="entry name" value="Nitroreductase-like"/>
</dbReference>
<feature type="domain" description="Nitroreductase" evidence="4">
    <location>
        <begin position="11"/>
        <end position="178"/>
    </location>
</feature>